<accession>A0A382ZIW3</accession>
<organism evidence="1">
    <name type="scientific">marine metagenome</name>
    <dbReference type="NCBI Taxonomy" id="408172"/>
    <lineage>
        <taxon>unclassified sequences</taxon>
        <taxon>metagenomes</taxon>
        <taxon>ecological metagenomes</taxon>
    </lineage>
</organism>
<evidence type="ECO:0000313" key="1">
    <source>
        <dbReference type="EMBL" id="SVD95353.1"/>
    </source>
</evidence>
<proteinExistence type="predicted"/>
<sequence>MREKKEYRQELIATGKESGSGFKGFDQSNAFFATSAPIGSDEFNTTKQERIDFFSAQQLRHGWTGYKLGKLFVVVDHKPESVMSPGYEYSKGRLLPVWEAVPSCDMCGTHGDEETEVWNWGNPYDHGTICDDCQETVNDSR</sequence>
<dbReference type="AlphaFoldDB" id="A0A382ZIW3"/>
<dbReference type="EMBL" id="UINC01184235">
    <property type="protein sequence ID" value="SVD95353.1"/>
    <property type="molecule type" value="Genomic_DNA"/>
</dbReference>
<protein>
    <submittedName>
        <fullName evidence="1">Uncharacterized protein</fullName>
    </submittedName>
</protein>
<gene>
    <name evidence="1" type="ORF">METZ01_LOCUS448207</name>
</gene>
<reference evidence="1" key="1">
    <citation type="submission" date="2018-05" db="EMBL/GenBank/DDBJ databases">
        <authorList>
            <person name="Lanie J.A."/>
            <person name="Ng W.-L."/>
            <person name="Kazmierczak K.M."/>
            <person name="Andrzejewski T.M."/>
            <person name="Davidsen T.M."/>
            <person name="Wayne K.J."/>
            <person name="Tettelin H."/>
            <person name="Glass J.I."/>
            <person name="Rusch D."/>
            <person name="Podicherti R."/>
            <person name="Tsui H.-C.T."/>
            <person name="Winkler M.E."/>
        </authorList>
    </citation>
    <scope>NUCLEOTIDE SEQUENCE</scope>
</reference>
<name>A0A382ZIW3_9ZZZZ</name>